<keyword evidence="2" id="KW-1185">Reference proteome</keyword>
<name>A0ACB7C9R8_9ASCO</name>
<reference evidence="1 2" key="1">
    <citation type="journal article" date="2021" name="Commun. Biol.">
        <title>Genomic insights into the host specific adaptation of the Pneumocystis genus.</title>
        <authorList>
            <person name="Cisse O.H."/>
            <person name="Ma L."/>
            <person name="Dekker J.P."/>
            <person name="Khil P.P."/>
            <person name="Youn J.-H."/>
            <person name="Brenchley J.M."/>
            <person name="Blair R."/>
            <person name="Pahar B."/>
            <person name="Chabe M."/>
            <person name="Van Rompay K.K.A."/>
            <person name="Keesler R."/>
            <person name="Sukura A."/>
            <person name="Hirsch V."/>
            <person name="Kutty G."/>
            <person name="Liu Y."/>
            <person name="Peng L."/>
            <person name="Chen J."/>
            <person name="Song J."/>
            <person name="Weissenbacher-Lang C."/>
            <person name="Xu J."/>
            <person name="Upham N.S."/>
            <person name="Stajich J.E."/>
            <person name="Cuomo C.A."/>
            <person name="Cushion M.T."/>
            <person name="Kovacs J.A."/>
        </authorList>
    </citation>
    <scope>NUCLEOTIDE SEQUENCE [LARGE SCALE GENOMIC DNA]</scope>
    <source>
        <strain evidence="1 2">RABM</strain>
    </source>
</reference>
<proteinExistence type="predicted"/>
<comment type="caution">
    <text evidence="1">The sequence shown here is derived from an EMBL/GenBank/DDBJ whole genome shotgun (WGS) entry which is preliminary data.</text>
</comment>
<organism evidence="1 2">
    <name type="scientific">Pneumocystis oryctolagi</name>
    <dbReference type="NCBI Taxonomy" id="42067"/>
    <lineage>
        <taxon>Eukaryota</taxon>
        <taxon>Fungi</taxon>
        <taxon>Dikarya</taxon>
        <taxon>Ascomycota</taxon>
        <taxon>Taphrinomycotina</taxon>
        <taxon>Pneumocystomycetes</taxon>
        <taxon>Pneumocystaceae</taxon>
        <taxon>Pneumocystis</taxon>
    </lineage>
</organism>
<dbReference type="Proteomes" id="UP000768646">
    <property type="component" value="Unassembled WGS sequence"/>
</dbReference>
<accession>A0ACB7C9R8</accession>
<sequence length="539" mass="61802">MDTSPLSAFCFSENSDLYKSMESISGHNKTDTSISVVFKKKNSNENGVSSAIDFKKNSEIDDNDSSFDAKTFKMSPMTSLAAEFSSNFYIDKSPVFPTPRRSLLLKFACEHQSTPPLDSSKDPNTPKFDSLVMDNINTTTPCPSSPIEVMDYSPLPHKQTVSVFNTRQCENLIDENSNLCEDNKTRDVDMISRTALSEITNYISSNNNMIDELSKEHLKATSFPDVIFDKENVDNNQVKDTDESCDIALNDLFTNSPNPLRFSLGNTVESDSSQSFTKPVFSRYSIALESSPLTFMNDNDVSYRASKWRRTQSLYQNSYDFFSAKHDGQNNNNNISLQSPSLEFNSNDCCILPCFSIKDDRLKRIDCDIFVKLLDGHYHDQCDEYIIVDCRFEYEYNGGHIIGSVNINTKDALDALLLDNPKTKKCLIVFHCEYSSHRAPRLALYLRNKDRQLNMQRYPHLYYPEIYILHGGYRSFYKKYKERCEPQNYVEMNDSLHKSACAKGMNNFRKNTKFLRTQTYTYGQVDTIHTNAMQKNIIK</sequence>
<evidence type="ECO:0000313" key="2">
    <source>
        <dbReference type="Proteomes" id="UP000768646"/>
    </source>
</evidence>
<evidence type="ECO:0000313" key="1">
    <source>
        <dbReference type="EMBL" id="KAG4304190.1"/>
    </source>
</evidence>
<gene>
    <name evidence="1" type="ORF">PORY_002371</name>
</gene>
<protein>
    <submittedName>
        <fullName evidence="1">Uncharacterized protein</fullName>
    </submittedName>
</protein>
<dbReference type="EMBL" id="JABTEG010000010">
    <property type="protein sequence ID" value="KAG4304190.1"/>
    <property type="molecule type" value="Genomic_DNA"/>
</dbReference>